<evidence type="ECO:0000256" key="5">
    <source>
        <dbReference type="ARBA" id="ARBA00023315"/>
    </source>
</evidence>
<dbReference type="Proteomes" id="UP001178508">
    <property type="component" value="Chromosome 2"/>
</dbReference>
<feature type="compositionally biased region" description="Acidic residues" evidence="9">
    <location>
        <begin position="508"/>
        <end position="534"/>
    </location>
</feature>
<evidence type="ECO:0000256" key="2">
    <source>
        <dbReference type="ARBA" id="ARBA00022679"/>
    </source>
</evidence>
<protein>
    <recommendedName>
        <fullName evidence="6">protein-glutamine gamma-glutamyltransferase</fullName>
        <ecNumber evidence="6">2.3.2.13</ecNumber>
    </recommendedName>
</protein>
<dbReference type="InterPro" id="IPR001102">
    <property type="entry name" value="Transglutaminase_N"/>
</dbReference>
<dbReference type="GO" id="GO:0046872">
    <property type="term" value="F:metal ion binding"/>
    <property type="evidence" value="ECO:0007669"/>
    <property type="project" value="UniProtKB-KW"/>
</dbReference>
<dbReference type="SUPFAM" id="SSF54001">
    <property type="entry name" value="Cysteine proteinases"/>
    <property type="match status" value="1"/>
</dbReference>
<evidence type="ECO:0000256" key="6">
    <source>
        <dbReference type="ARBA" id="ARBA00024222"/>
    </source>
</evidence>
<dbReference type="FunFam" id="3.90.260.10:FF:000001">
    <property type="entry name" value="Protein-glutamine gamma-glutamyltransferase 2"/>
    <property type="match status" value="1"/>
</dbReference>
<evidence type="ECO:0000256" key="8">
    <source>
        <dbReference type="PIRSR" id="PIRSR000459-2"/>
    </source>
</evidence>
<evidence type="ECO:0000256" key="3">
    <source>
        <dbReference type="ARBA" id="ARBA00022723"/>
    </source>
</evidence>
<comment type="cofactor">
    <cofactor evidence="8">
        <name>Ca(2+)</name>
        <dbReference type="ChEBI" id="CHEBI:29108"/>
    </cofactor>
    <text evidence="8">Binds 1 Ca(2+) ion per subunit.</text>
</comment>
<feature type="active site" evidence="7">
    <location>
        <position position="347"/>
    </location>
</feature>
<dbReference type="InterPro" id="IPR023608">
    <property type="entry name" value="Transglutaminase_animal"/>
</dbReference>
<dbReference type="EC" id="2.3.2.13" evidence="6"/>
<feature type="binding site" evidence="8">
    <location>
        <position position="412"/>
    </location>
    <ligand>
        <name>Ca(2+)</name>
        <dbReference type="ChEBI" id="CHEBI:29108"/>
    </ligand>
</feature>
<dbReference type="InterPro" id="IPR008958">
    <property type="entry name" value="Transglutaminase_C"/>
</dbReference>
<feature type="region of interest" description="Disordered" evidence="9">
    <location>
        <begin position="488"/>
        <end position="534"/>
    </location>
</feature>
<evidence type="ECO:0000256" key="9">
    <source>
        <dbReference type="SAM" id="MobiDB-lite"/>
    </source>
</evidence>
<dbReference type="Gene3D" id="3.90.260.10">
    <property type="entry name" value="Transglutaminase-like"/>
    <property type="match status" value="1"/>
</dbReference>
<reference evidence="11" key="1">
    <citation type="submission" date="2023-08" db="EMBL/GenBank/DDBJ databases">
        <authorList>
            <person name="Alioto T."/>
            <person name="Alioto T."/>
            <person name="Gomez Garrido J."/>
        </authorList>
    </citation>
    <scope>NUCLEOTIDE SEQUENCE</scope>
</reference>
<dbReference type="GO" id="GO:0007399">
    <property type="term" value="P:nervous system development"/>
    <property type="evidence" value="ECO:0007669"/>
    <property type="project" value="UniProtKB-ARBA"/>
</dbReference>
<dbReference type="SUPFAM" id="SSF49309">
    <property type="entry name" value="Transglutaminase, two C-terminal domains"/>
    <property type="match status" value="2"/>
</dbReference>
<feature type="active site" evidence="7">
    <location>
        <position position="372"/>
    </location>
</feature>
<keyword evidence="3 8" id="KW-0479">Metal-binding</keyword>
<dbReference type="InterPro" id="IPR050779">
    <property type="entry name" value="Transglutaminase"/>
</dbReference>
<dbReference type="Pfam" id="PF00868">
    <property type="entry name" value="Transglut_N"/>
    <property type="match status" value="1"/>
</dbReference>
<dbReference type="InterPro" id="IPR038765">
    <property type="entry name" value="Papain-like_cys_pep_sf"/>
</dbReference>
<accession>A0AAV1EQ13</accession>
<sequence>MRRQTEPEQRGRGAWLVFTDVDLHCDTNNSAHHTSEVTIKELIVRRGQPFTITVKLSEPFQDSTPFLIKTTTGEQPSEEKGTMSHLSIPSSSVSPLAKAVWKLELDKTSSPFTGVLVLSITPPAVAPIGQYFMVATYKEEEMILAVPTVLFNPWCPEDSVFLADEELKQEYVMNEHGKMYRGSKDFIGDMDWDFGQFEDNMVSICMKMLDLSHKHKDDPANDVANRSDPAYVGRIVSAMTNSQNEKGVLEGQWGGSYSDGHRPTHWTGSSAILTEWQKSSFQPVKYGQCWVFAGVMCSVARFLGIPCRVITNFSSAHDSNANLTIDRYHSEEGVVMMASRDSIWNFHVWVEGWMKRPDLSVTGKYDGWQVLDPTPQELSDGVFCCGPASKAAIFDGHTNLEYDVPFVFSEVNADCVDWMIRPDGSLEKAEADTEKVGKAISTKAVGSDDRSDVTNTYKHKEGTVAERFVFARAIIRHYDNLREIREKERKEREARGNVEPVGYGLPEETPEEMPEETPEEMPDETPDEAADETPEIIQPPPKVLLRFEEVSQPMNGKDVSLNLLLSSASTADRPLYIFISVQAMKYDGNPEGTIKAEKKEETLLPGNELKIPILVPFTMYSKPMLECDSMKISALVKDKENPDHPYLGEHDIVLLNPPINVKFTSDAKVGTLTSAEVTFSNTVNETLTNCSMTISGSGLCKAEYQVQLGDLLQSRRIRVRFPILPYKAGVRTLLVDFDCSVFRDIKGSCTVTVKP</sequence>
<feature type="binding site" evidence="8">
    <location>
        <position position="414"/>
    </location>
    <ligand>
        <name>Ca(2+)</name>
        <dbReference type="ChEBI" id="CHEBI:29108"/>
    </ligand>
</feature>
<organism evidence="11 12">
    <name type="scientific">Xyrichtys novacula</name>
    <name type="common">Pearly razorfish</name>
    <name type="synonym">Hemipteronotus novacula</name>
    <dbReference type="NCBI Taxonomy" id="13765"/>
    <lineage>
        <taxon>Eukaryota</taxon>
        <taxon>Metazoa</taxon>
        <taxon>Chordata</taxon>
        <taxon>Craniata</taxon>
        <taxon>Vertebrata</taxon>
        <taxon>Euteleostomi</taxon>
        <taxon>Actinopterygii</taxon>
        <taxon>Neopterygii</taxon>
        <taxon>Teleostei</taxon>
        <taxon>Neoteleostei</taxon>
        <taxon>Acanthomorphata</taxon>
        <taxon>Eupercaria</taxon>
        <taxon>Labriformes</taxon>
        <taxon>Labridae</taxon>
        <taxon>Xyrichtys</taxon>
    </lineage>
</organism>
<dbReference type="PANTHER" id="PTHR11590:SF81">
    <property type="entry name" value="PROTEIN-GLUTAMINE GAMMA-GLUTAMYLTRANSFERASE K-LIKE ISOFORM X4"/>
    <property type="match status" value="1"/>
</dbReference>
<dbReference type="InterPro" id="IPR002931">
    <property type="entry name" value="Transglutaminase-like"/>
</dbReference>
<name>A0AAV1EQ13_XYRNO</name>
<keyword evidence="4 8" id="KW-0106">Calcium</keyword>
<dbReference type="AlphaFoldDB" id="A0AAV1EQ13"/>
<dbReference type="InterPro" id="IPR036985">
    <property type="entry name" value="Transglutaminase-like_sf"/>
</dbReference>
<evidence type="ECO:0000259" key="10">
    <source>
        <dbReference type="SMART" id="SM00460"/>
    </source>
</evidence>
<feature type="binding site" evidence="8">
    <location>
        <position position="461"/>
    </location>
    <ligand>
        <name>Ca(2+)</name>
        <dbReference type="ChEBI" id="CHEBI:29108"/>
    </ligand>
</feature>
<evidence type="ECO:0000313" key="12">
    <source>
        <dbReference type="Proteomes" id="UP001178508"/>
    </source>
</evidence>
<dbReference type="FunFam" id="2.60.40.10:FF:000090">
    <property type="entry name" value="Protein-glutamine gamma-glutamyltransferase 2"/>
    <property type="match status" value="1"/>
</dbReference>
<dbReference type="Gene3D" id="2.60.40.10">
    <property type="entry name" value="Immunoglobulins"/>
    <property type="match status" value="3"/>
</dbReference>
<dbReference type="EMBL" id="OY660865">
    <property type="protein sequence ID" value="CAJ1050831.1"/>
    <property type="molecule type" value="Genomic_DNA"/>
</dbReference>
<dbReference type="SUPFAM" id="SSF81296">
    <property type="entry name" value="E set domains"/>
    <property type="match status" value="1"/>
</dbReference>
<evidence type="ECO:0000256" key="4">
    <source>
        <dbReference type="ARBA" id="ARBA00022837"/>
    </source>
</evidence>
<dbReference type="Pfam" id="PF01841">
    <property type="entry name" value="Transglut_core"/>
    <property type="match status" value="1"/>
</dbReference>
<evidence type="ECO:0000256" key="1">
    <source>
        <dbReference type="ARBA" id="ARBA00005968"/>
    </source>
</evidence>
<dbReference type="PANTHER" id="PTHR11590">
    <property type="entry name" value="PROTEIN-GLUTAMINE GAMMA-GLUTAMYLTRANSFERASE"/>
    <property type="match status" value="1"/>
</dbReference>
<evidence type="ECO:0000256" key="7">
    <source>
        <dbReference type="PIRSR" id="PIRSR000459-1"/>
    </source>
</evidence>
<gene>
    <name evidence="11" type="ORF">XNOV1_A007623</name>
</gene>
<proteinExistence type="inferred from homology"/>
<dbReference type="InterPro" id="IPR013783">
    <property type="entry name" value="Ig-like_fold"/>
</dbReference>
<dbReference type="GO" id="GO:0003810">
    <property type="term" value="F:protein-glutamine gamma-glutamyltransferase activity"/>
    <property type="evidence" value="ECO:0007669"/>
    <property type="project" value="UniProtKB-EC"/>
</dbReference>
<dbReference type="InterPro" id="IPR036238">
    <property type="entry name" value="Transglutaminase_C_sf"/>
</dbReference>
<dbReference type="Pfam" id="PF00927">
    <property type="entry name" value="Transglut_C"/>
    <property type="match status" value="1"/>
</dbReference>
<keyword evidence="5" id="KW-0012">Acyltransferase</keyword>
<feature type="binding site" evidence="8">
    <location>
        <position position="466"/>
    </location>
    <ligand>
        <name>Ca(2+)</name>
        <dbReference type="ChEBI" id="CHEBI:29108"/>
    </ligand>
</feature>
<dbReference type="PIRSF" id="PIRSF000459">
    <property type="entry name" value="TGM_EBP42"/>
    <property type="match status" value="1"/>
</dbReference>
<evidence type="ECO:0000313" key="11">
    <source>
        <dbReference type="EMBL" id="CAJ1050831.1"/>
    </source>
</evidence>
<dbReference type="InterPro" id="IPR014756">
    <property type="entry name" value="Ig_E-set"/>
</dbReference>
<keyword evidence="12" id="KW-1185">Reference proteome</keyword>
<feature type="domain" description="Transglutaminase-like" evidence="10">
    <location>
        <begin position="281"/>
        <end position="375"/>
    </location>
</feature>
<feature type="active site" evidence="7">
    <location>
        <position position="289"/>
    </location>
</feature>
<keyword evidence="2" id="KW-0808">Transferase</keyword>
<comment type="similarity">
    <text evidence="1">Belongs to the transglutaminase superfamily. Transglutaminase family.</text>
</comment>
<dbReference type="SMART" id="SM00460">
    <property type="entry name" value="TGc"/>
    <property type="match status" value="1"/>
</dbReference>